<proteinExistence type="predicted"/>
<evidence type="ECO:0000259" key="7">
    <source>
        <dbReference type="Pfam" id="PF13906"/>
    </source>
</evidence>
<evidence type="ECO:0000256" key="4">
    <source>
        <dbReference type="ARBA" id="ARBA00022989"/>
    </source>
</evidence>
<protein>
    <recommendedName>
        <fullName evidence="7">Cationic amino acid transporter C-terminal domain-containing protein</fullName>
    </recommendedName>
</protein>
<evidence type="ECO:0000313" key="8">
    <source>
        <dbReference type="EMBL" id="KAF4660914.1"/>
    </source>
</evidence>
<dbReference type="EMBL" id="JABANN010000218">
    <property type="protein sequence ID" value="KAF4665953.1"/>
    <property type="molecule type" value="Genomic_DNA"/>
</dbReference>
<dbReference type="PANTHER" id="PTHR43243:SF4">
    <property type="entry name" value="CATIONIC AMINO ACID TRANSPORTER 4"/>
    <property type="match status" value="1"/>
</dbReference>
<organism evidence="8 10">
    <name type="scientific">Perkinsus olseni</name>
    <name type="common">Perkinsus atlanticus</name>
    <dbReference type="NCBI Taxonomy" id="32597"/>
    <lineage>
        <taxon>Eukaryota</taxon>
        <taxon>Sar</taxon>
        <taxon>Alveolata</taxon>
        <taxon>Perkinsozoa</taxon>
        <taxon>Perkinsea</taxon>
        <taxon>Perkinsida</taxon>
        <taxon>Perkinsidae</taxon>
        <taxon>Perkinsus</taxon>
    </lineage>
</organism>
<feature type="transmembrane region" description="Helical" evidence="6">
    <location>
        <begin position="143"/>
        <end position="162"/>
    </location>
</feature>
<reference evidence="10 11" key="1">
    <citation type="submission" date="2020-04" db="EMBL/GenBank/DDBJ databases">
        <title>Perkinsus olseni comparative genomics.</title>
        <authorList>
            <person name="Bogema D.R."/>
        </authorList>
    </citation>
    <scope>NUCLEOTIDE SEQUENCE [LARGE SCALE GENOMIC DNA]</scope>
    <source>
        <strain evidence="8">ATCC PRA-179</strain>
        <strain evidence="9">ATCC PRA-31</strain>
    </source>
</reference>
<keyword evidence="4 6" id="KW-1133">Transmembrane helix</keyword>
<evidence type="ECO:0000256" key="3">
    <source>
        <dbReference type="ARBA" id="ARBA00022692"/>
    </source>
</evidence>
<keyword evidence="5 6" id="KW-0472">Membrane</keyword>
<feature type="transmembrane region" description="Helical" evidence="6">
    <location>
        <begin position="240"/>
        <end position="264"/>
    </location>
</feature>
<feature type="transmembrane region" description="Helical" evidence="6">
    <location>
        <begin position="174"/>
        <end position="194"/>
    </location>
</feature>
<dbReference type="Proteomes" id="UP000570595">
    <property type="component" value="Unassembled WGS sequence"/>
</dbReference>
<feature type="transmembrane region" description="Helical" evidence="6">
    <location>
        <begin position="362"/>
        <end position="384"/>
    </location>
</feature>
<evidence type="ECO:0000256" key="5">
    <source>
        <dbReference type="ARBA" id="ARBA00023136"/>
    </source>
</evidence>
<name>A0A7J6LNW7_PEROL</name>
<dbReference type="Gene3D" id="1.20.1740.10">
    <property type="entry name" value="Amino acid/polyamine transporter I"/>
    <property type="match status" value="2"/>
</dbReference>
<evidence type="ECO:0000313" key="11">
    <source>
        <dbReference type="Proteomes" id="UP000572268"/>
    </source>
</evidence>
<sequence length="589" mass="63161">MKAIGGFVVLGMLNDQQDLAVGAISIARHETSLCMFVSIGVGAREAGSFLWISFILAALACGISGLCYCEMSSLVPVAGSAYSYVYTILGELPAAIVGFVLCVDSSISAAAVARAFAAYVNVLLGEKLPKILYDYDLGSSENLWSISLLSFLLCLLLGLLLYRGIRQTSTFNNWSTILNMAVILVFIVGGFVFFRSDIWHPTTPEGIVRGSGRVFFAYLGFDVINCLAEETTEARRLVPRAIIITIVICCVVYVLVAVAFVHLAPLASVSMDAPLATAFEARGATVLEFVVSLGAVGNTMTSVMSSMIVQPRIMLRMSSDGLLPEAIGRLTSSGTPSTALIITIVMSSALALVIDFEALADIVSFGALLSFLAVCLCTMLGRVVPPSVYRQRAAASQQPQEYGKPDANGAPAAAKNSRASAQLRPHYPREILLMVLFFEVATLVFGALFLHDLVSIFFYLPLLIICLFAGIATSRVVRTYFNYTDLGDGNEDPLTKPFRVPGAPEVPLAGMFINTYMISGLPFAAVLRGLAVMLVAITFYFAYSIRNSNLAASGETAVQKMDGKIAGRYVNFENDDDSTSLDGDTEDVI</sequence>
<evidence type="ECO:0000256" key="1">
    <source>
        <dbReference type="ARBA" id="ARBA00004141"/>
    </source>
</evidence>
<dbReference type="PANTHER" id="PTHR43243">
    <property type="entry name" value="INNER MEMBRANE TRANSPORTER YGJI-RELATED"/>
    <property type="match status" value="1"/>
</dbReference>
<evidence type="ECO:0000313" key="10">
    <source>
        <dbReference type="Proteomes" id="UP000570595"/>
    </source>
</evidence>
<accession>A0A7J6LNW7</accession>
<feature type="transmembrane region" description="Helical" evidence="6">
    <location>
        <begin position="284"/>
        <end position="309"/>
    </location>
</feature>
<feature type="transmembrane region" description="Helical" evidence="6">
    <location>
        <begin position="521"/>
        <end position="543"/>
    </location>
</feature>
<evidence type="ECO:0000256" key="2">
    <source>
        <dbReference type="ARBA" id="ARBA00022448"/>
    </source>
</evidence>
<feature type="domain" description="Cationic amino acid transporter C-terminal" evidence="7">
    <location>
        <begin position="498"/>
        <end position="548"/>
    </location>
</feature>
<feature type="transmembrane region" description="Helical" evidence="6">
    <location>
        <begin position="81"/>
        <end position="101"/>
    </location>
</feature>
<gene>
    <name evidence="9" type="ORF">FOL46_003343</name>
    <name evidence="8" type="ORF">FOZ61_003664</name>
</gene>
<evidence type="ECO:0000313" key="9">
    <source>
        <dbReference type="EMBL" id="KAF4665953.1"/>
    </source>
</evidence>
<dbReference type="Proteomes" id="UP000572268">
    <property type="component" value="Unassembled WGS sequence"/>
</dbReference>
<dbReference type="Pfam" id="PF13520">
    <property type="entry name" value="AA_permease_2"/>
    <property type="match status" value="1"/>
</dbReference>
<comment type="subcellular location">
    <subcellularLocation>
        <location evidence="1">Membrane</location>
        <topology evidence="1">Multi-pass membrane protein</topology>
    </subcellularLocation>
</comment>
<feature type="transmembrane region" description="Helical" evidence="6">
    <location>
        <begin position="206"/>
        <end position="228"/>
    </location>
</feature>
<dbReference type="Pfam" id="PF13906">
    <property type="entry name" value="AA_permease_C"/>
    <property type="match status" value="1"/>
</dbReference>
<dbReference type="GO" id="GO:0016020">
    <property type="term" value="C:membrane"/>
    <property type="evidence" value="ECO:0007669"/>
    <property type="project" value="UniProtKB-SubCell"/>
</dbReference>
<keyword evidence="2" id="KW-0813">Transport</keyword>
<keyword evidence="3 6" id="KW-0812">Transmembrane</keyword>
<dbReference type="AlphaFoldDB" id="A0A7J6LNW7"/>
<feature type="transmembrane region" description="Helical" evidence="6">
    <location>
        <begin position="456"/>
        <end position="477"/>
    </location>
</feature>
<evidence type="ECO:0000256" key="6">
    <source>
        <dbReference type="SAM" id="Phobius"/>
    </source>
</evidence>
<dbReference type="InterPro" id="IPR002293">
    <property type="entry name" value="AA/rel_permease1"/>
</dbReference>
<feature type="transmembrane region" description="Helical" evidence="6">
    <location>
        <begin position="431"/>
        <end position="450"/>
    </location>
</feature>
<dbReference type="OrthoDB" id="5982228at2759"/>
<feature type="transmembrane region" description="Helical" evidence="6">
    <location>
        <begin position="338"/>
        <end position="356"/>
    </location>
</feature>
<feature type="transmembrane region" description="Helical" evidence="6">
    <location>
        <begin position="46"/>
        <end position="69"/>
    </location>
</feature>
<dbReference type="GO" id="GO:0015171">
    <property type="term" value="F:amino acid transmembrane transporter activity"/>
    <property type="evidence" value="ECO:0007669"/>
    <property type="project" value="TreeGrafter"/>
</dbReference>
<comment type="caution">
    <text evidence="8">The sequence shown here is derived from an EMBL/GenBank/DDBJ whole genome shotgun (WGS) entry which is preliminary data.</text>
</comment>
<dbReference type="InterPro" id="IPR029485">
    <property type="entry name" value="CAT_C"/>
</dbReference>
<dbReference type="EMBL" id="JABAHT010000215">
    <property type="protein sequence ID" value="KAF4660914.1"/>
    <property type="molecule type" value="Genomic_DNA"/>
</dbReference>